<accession>A0A090Q0M7</accession>
<dbReference type="Proteomes" id="UP000029221">
    <property type="component" value="Unassembled WGS sequence"/>
</dbReference>
<name>A0A090Q0M7_9FLAO</name>
<reference evidence="1" key="1">
    <citation type="journal article" date="2014" name="Genome Announc.">
        <title>Draft Genome Sequences of Marine Flavobacterium Nonlabens Strains NR17, NR24, NR27, NR32, NR33, and Ara13.</title>
        <authorList>
            <person name="Nakanishi M."/>
            <person name="Meirelles P."/>
            <person name="Suzuki R."/>
            <person name="Takatani N."/>
            <person name="Mino S."/>
            <person name="Suda W."/>
            <person name="Oshima K."/>
            <person name="Hattori M."/>
            <person name="Ohkuma M."/>
            <person name="Hosokawa M."/>
            <person name="Miyashita K."/>
            <person name="Thompson F.L."/>
            <person name="Niwa A."/>
            <person name="Sawabe T."/>
            <person name="Sawabe T."/>
        </authorList>
    </citation>
    <scope>NUCLEOTIDE SEQUENCE [LARGE SCALE GENOMIC DNA]</scope>
    <source>
        <strain evidence="1">JCM 19294</strain>
    </source>
</reference>
<dbReference type="EMBL" id="BBML01000002">
    <property type="protein sequence ID" value="GAK96560.1"/>
    <property type="molecule type" value="Genomic_DNA"/>
</dbReference>
<comment type="caution">
    <text evidence="1">The sequence shown here is derived from an EMBL/GenBank/DDBJ whole genome shotgun (WGS) entry which is preliminary data.</text>
</comment>
<sequence>MVKATDAIATSAIAEIIKILRIVYCLIEFGTKLGALFYL</sequence>
<protein>
    <submittedName>
        <fullName evidence="1">Uncharacterized protein</fullName>
    </submittedName>
</protein>
<keyword evidence="2" id="KW-1185">Reference proteome</keyword>
<gene>
    <name evidence="1" type="ORF">JCM19294_2073</name>
</gene>
<proteinExistence type="predicted"/>
<dbReference type="AlphaFoldDB" id="A0A090Q0M7"/>
<evidence type="ECO:0000313" key="2">
    <source>
        <dbReference type="Proteomes" id="UP000029221"/>
    </source>
</evidence>
<organism evidence="1 2">
    <name type="scientific">Nonlabens tegetincola</name>
    <dbReference type="NCBI Taxonomy" id="323273"/>
    <lineage>
        <taxon>Bacteria</taxon>
        <taxon>Pseudomonadati</taxon>
        <taxon>Bacteroidota</taxon>
        <taxon>Flavobacteriia</taxon>
        <taxon>Flavobacteriales</taxon>
        <taxon>Flavobacteriaceae</taxon>
        <taxon>Nonlabens</taxon>
    </lineage>
</organism>
<evidence type="ECO:0000313" key="1">
    <source>
        <dbReference type="EMBL" id="GAK96560.1"/>
    </source>
</evidence>